<organism evidence="3 4">
    <name type="scientific">Paenibacillus septentrionalis</name>
    <dbReference type="NCBI Taxonomy" id="429342"/>
    <lineage>
        <taxon>Bacteria</taxon>
        <taxon>Bacillati</taxon>
        <taxon>Bacillota</taxon>
        <taxon>Bacilli</taxon>
        <taxon>Bacillales</taxon>
        <taxon>Paenibacillaceae</taxon>
        <taxon>Paenibacillus</taxon>
    </lineage>
</organism>
<evidence type="ECO:0000313" key="3">
    <source>
        <dbReference type="EMBL" id="MFC6332052.1"/>
    </source>
</evidence>
<feature type="region of interest" description="Disordered" evidence="1">
    <location>
        <begin position="29"/>
        <end position="50"/>
    </location>
</feature>
<evidence type="ECO:0008006" key="5">
    <source>
        <dbReference type="Google" id="ProtNLM"/>
    </source>
</evidence>
<evidence type="ECO:0000256" key="1">
    <source>
        <dbReference type="SAM" id="MobiDB-lite"/>
    </source>
</evidence>
<keyword evidence="2" id="KW-0732">Signal</keyword>
<gene>
    <name evidence="3" type="ORF">ACFP56_05410</name>
</gene>
<feature type="chain" id="PRO_5046242863" description="Lipoprotein" evidence="2">
    <location>
        <begin position="21"/>
        <end position="197"/>
    </location>
</feature>
<feature type="signal peptide" evidence="2">
    <location>
        <begin position="1"/>
        <end position="20"/>
    </location>
</feature>
<dbReference type="Proteomes" id="UP001596233">
    <property type="component" value="Unassembled WGS sequence"/>
</dbReference>
<evidence type="ECO:0000256" key="2">
    <source>
        <dbReference type="SAM" id="SignalP"/>
    </source>
</evidence>
<accession>A0ABW1UZZ6</accession>
<keyword evidence="4" id="KW-1185">Reference proteome</keyword>
<protein>
    <recommendedName>
        <fullName evidence="5">Lipoprotein</fullName>
    </recommendedName>
</protein>
<sequence length="197" mass="21985">MSKFKLIVIGCALLATFGCSNEMLPVRETPTVENEKQTETEVEPDNGKVAPDADYEQQQAVEYLESKGYDIITAKGSSGSYILERSTILEEPYSGIWAVQPVDPDHYFGKSITTYSYVVTNHPLEEIYSVAEHPDVYEIHVNVMLSEGEVIGGTSYPVPTDGSVMMGGFYSVDGQTLEEISGLLYTEWIDLWKNKYQ</sequence>
<dbReference type="EMBL" id="JBHSTE010000002">
    <property type="protein sequence ID" value="MFC6332052.1"/>
    <property type="molecule type" value="Genomic_DNA"/>
</dbReference>
<dbReference type="RefSeq" id="WP_379232008.1">
    <property type="nucleotide sequence ID" value="NZ_JBHSTE010000002.1"/>
</dbReference>
<dbReference type="PROSITE" id="PS51257">
    <property type="entry name" value="PROKAR_LIPOPROTEIN"/>
    <property type="match status" value="1"/>
</dbReference>
<name>A0ABW1UZZ6_9BACL</name>
<comment type="caution">
    <text evidence="3">The sequence shown here is derived from an EMBL/GenBank/DDBJ whole genome shotgun (WGS) entry which is preliminary data.</text>
</comment>
<proteinExistence type="predicted"/>
<evidence type="ECO:0000313" key="4">
    <source>
        <dbReference type="Proteomes" id="UP001596233"/>
    </source>
</evidence>
<reference evidence="4" key="1">
    <citation type="journal article" date="2019" name="Int. J. Syst. Evol. Microbiol.">
        <title>The Global Catalogue of Microorganisms (GCM) 10K type strain sequencing project: providing services to taxonomists for standard genome sequencing and annotation.</title>
        <authorList>
            <consortium name="The Broad Institute Genomics Platform"/>
            <consortium name="The Broad Institute Genome Sequencing Center for Infectious Disease"/>
            <person name="Wu L."/>
            <person name="Ma J."/>
        </authorList>
    </citation>
    <scope>NUCLEOTIDE SEQUENCE [LARGE SCALE GENOMIC DNA]</scope>
    <source>
        <strain evidence="4">PCU 280</strain>
    </source>
</reference>